<dbReference type="PANTHER" id="PTHR24230:SF163">
    <property type="entry name" value="CORAZONIN RECEPTOR, ISOFORM B"/>
    <property type="match status" value="1"/>
</dbReference>
<feature type="transmembrane region" description="Helical" evidence="11">
    <location>
        <begin position="109"/>
        <end position="131"/>
    </location>
</feature>
<evidence type="ECO:0000313" key="14">
    <source>
        <dbReference type="Proteomes" id="UP001075354"/>
    </source>
</evidence>
<dbReference type="PROSITE" id="PS50262">
    <property type="entry name" value="G_PROTEIN_RECEP_F1_2"/>
    <property type="match status" value="1"/>
</dbReference>
<feature type="transmembrane region" description="Helical" evidence="11">
    <location>
        <begin position="59"/>
        <end position="79"/>
    </location>
</feature>
<evidence type="ECO:0000256" key="6">
    <source>
        <dbReference type="ARBA" id="ARBA00023040"/>
    </source>
</evidence>
<feature type="transmembrane region" description="Helical" evidence="11">
    <location>
        <begin position="204"/>
        <end position="223"/>
    </location>
</feature>
<proteinExistence type="inferred from homology"/>
<keyword evidence="9" id="KW-0807">Transducer</keyword>
<organism evidence="13 14">
    <name type="scientific">Megalurothrips usitatus</name>
    <name type="common">bean blossom thrips</name>
    <dbReference type="NCBI Taxonomy" id="439358"/>
    <lineage>
        <taxon>Eukaryota</taxon>
        <taxon>Metazoa</taxon>
        <taxon>Ecdysozoa</taxon>
        <taxon>Arthropoda</taxon>
        <taxon>Hexapoda</taxon>
        <taxon>Insecta</taxon>
        <taxon>Pterygota</taxon>
        <taxon>Neoptera</taxon>
        <taxon>Paraneoptera</taxon>
        <taxon>Thysanoptera</taxon>
        <taxon>Terebrantia</taxon>
        <taxon>Thripoidea</taxon>
        <taxon>Thripidae</taxon>
        <taxon>Megalurothrips</taxon>
    </lineage>
</organism>
<dbReference type="Pfam" id="PF00001">
    <property type="entry name" value="7tm_1"/>
    <property type="match status" value="1"/>
</dbReference>
<accession>A0AAV7XZP2</accession>
<keyword evidence="7 11" id="KW-0472">Membrane</keyword>
<evidence type="ECO:0000256" key="4">
    <source>
        <dbReference type="ARBA" id="ARBA00022692"/>
    </source>
</evidence>
<feature type="region of interest" description="Disordered" evidence="10">
    <location>
        <begin position="263"/>
        <end position="409"/>
    </location>
</feature>
<evidence type="ECO:0000256" key="7">
    <source>
        <dbReference type="ARBA" id="ARBA00023136"/>
    </source>
</evidence>
<gene>
    <name evidence="13" type="ORF">ONE63_000819</name>
</gene>
<name>A0AAV7XZP2_9NEOP</name>
<sequence length="428" mass="46978">MLMVQWTFGNVACKLFKFLEMTALHGSSYVVVLIAQNRWVAVSHPLASRRSRPSSPRSVLFVWILGACASIPQIFLFSVQEGPFYEQYYQCVTYDVGATSERVYNLVNFITLFVAPLMGLIVSYLSIYCTLSKGQREIRSVNKISIATYDQNRQRRLKRAMVKSRWIAAVIVCAYLVFWLPYYITMLVYFLAPAQWYNSKWMEWIFFCGMVNSVVNPAIYGLFQLWKPKRQNQWSVFRQRDGSTQLTQFTDSFRRHGVVGATPADAAAPEQSTSGATTSSSASVPAALAEPPPTPPAQPAPPAAARAARAVPGGGGLGAGRGRPGGDPDAPGQRRGPQGAQGLRHRRRCRSQHPHDGPQGGALQLAEPIPAQVQGPARAHGSPGAHLTGAPWPPWPATSTRTSQHGPGPVPWSCCQCSKNHHACKEAF</sequence>
<dbReference type="Proteomes" id="UP001075354">
    <property type="component" value="Chromosome 1"/>
</dbReference>
<comment type="caution">
    <text evidence="13">The sequence shown here is derived from an EMBL/GenBank/DDBJ whole genome shotgun (WGS) entry which is preliminary data.</text>
</comment>
<feature type="transmembrane region" description="Helical" evidence="11">
    <location>
        <begin position="166"/>
        <end position="192"/>
    </location>
</feature>
<keyword evidence="4 11" id="KW-0812">Transmembrane</keyword>
<dbReference type="GO" id="GO:0005886">
    <property type="term" value="C:plasma membrane"/>
    <property type="evidence" value="ECO:0007669"/>
    <property type="project" value="UniProtKB-SubCell"/>
</dbReference>
<evidence type="ECO:0000313" key="13">
    <source>
        <dbReference type="EMBL" id="KAJ1532199.1"/>
    </source>
</evidence>
<evidence type="ECO:0000256" key="10">
    <source>
        <dbReference type="SAM" id="MobiDB-lite"/>
    </source>
</evidence>
<keyword evidence="6" id="KW-0297">G-protein coupled receptor</keyword>
<feature type="compositionally biased region" description="Basic residues" evidence="10">
    <location>
        <begin position="343"/>
        <end position="352"/>
    </location>
</feature>
<keyword evidence="3" id="KW-1003">Cell membrane</keyword>
<dbReference type="EMBL" id="JAPTSV010000001">
    <property type="protein sequence ID" value="KAJ1532199.1"/>
    <property type="molecule type" value="Genomic_DNA"/>
</dbReference>
<dbReference type="AlphaFoldDB" id="A0AAV7XZP2"/>
<protein>
    <recommendedName>
        <fullName evidence="12">G-protein coupled receptors family 1 profile domain-containing protein</fullName>
    </recommendedName>
</protein>
<feature type="compositionally biased region" description="Low complexity" evidence="10">
    <location>
        <begin position="272"/>
        <end position="289"/>
    </location>
</feature>
<evidence type="ECO:0000256" key="3">
    <source>
        <dbReference type="ARBA" id="ARBA00022475"/>
    </source>
</evidence>
<reference evidence="13" key="1">
    <citation type="submission" date="2022-12" db="EMBL/GenBank/DDBJ databases">
        <title>Chromosome-level genome assembly of the bean flower thrips Megalurothrips usitatus.</title>
        <authorList>
            <person name="Ma L."/>
            <person name="Liu Q."/>
            <person name="Li H."/>
            <person name="Cai W."/>
        </authorList>
    </citation>
    <scope>NUCLEOTIDE SEQUENCE</scope>
    <source>
        <strain evidence="13">Cailab_2022a</strain>
    </source>
</reference>
<feature type="domain" description="G-protein coupled receptors family 1 profile" evidence="12">
    <location>
        <begin position="1"/>
        <end position="220"/>
    </location>
</feature>
<keyword evidence="14" id="KW-1185">Reference proteome</keyword>
<keyword evidence="8" id="KW-0675">Receptor</keyword>
<evidence type="ECO:0000256" key="2">
    <source>
        <dbReference type="ARBA" id="ARBA00010663"/>
    </source>
</evidence>
<dbReference type="PANTHER" id="PTHR24230">
    <property type="entry name" value="G-PROTEIN COUPLED RECEPTOR"/>
    <property type="match status" value="1"/>
</dbReference>
<evidence type="ECO:0000256" key="11">
    <source>
        <dbReference type="SAM" id="Phobius"/>
    </source>
</evidence>
<dbReference type="SUPFAM" id="SSF81321">
    <property type="entry name" value="Family A G protein-coupled receptor-like"/>
    <property type="match status" value="1"/>
</dbReference>
<dbReference type="PRINTS" id="PR00237">
    <property type="entry name" value="GPCRRHODOPSN"/>
</dbReference>
<dbReference type="GO" id="GO:0035237">
    <property type="term" value="F:corazonin receptor activity"/>
    <property type="evidence" value="ECO:0007669"/>
    <property type="project" value="TreeGrafter"/>
</dbReference>
<feature type="compositionally biased region" description="Gly residues" evidence="10">
    <location>
        <begin position="312"/>
        <end position="325"/>
    </location>
</feature>
<evidence type="ECO:0000256" key="9">
    <source>
        <dbReference type="ARBA" id="ARBA00023224"/>
    </source>
</evidence>
<feature type="compositionally biased region" description="Pro residues" evidence="10">
    <location>
        <begin position="290"/>
        <end position="302"/>
    </location>
</feature>
<dbReference type="InterPro" id="IPR000276">
    <property type="entry name" value="GPCR_Rhodpsn"/>
</dbReference>
<evidence type="ECO:0000256" key="8">
    <source>
        <dbReference type="ARBA" id="ARBA00023170"/>
    </source>
</evidence>
<feature type="compositionally biased region" description="Low complexity" evidence="10">
    <location>
        <begin position="327"/>
        <end position="342"/>
    </location>
</feature>
<comment type="subcellular location">
    <subcellularLocation>
        <location evidence="1">Cell membrane</location>
        <topology evidence="1">Multi-pass membrane protein</topology>
    </subcellularLocation>
</comment>
<dbReference type="InterPro" id="IPR017452">
    <property type="entry name" value="GPCR_Rhodpsn_7TM"/>
</dbReference>
<evidence type="ECO:0000256" key="5">
    <source>
        <dbReference type="ARBA" id="ARBA00022989"/>
    </source>
</evidence>
<keyword evidence="5 11" id="KW-1133">Transmembrane helix</keyword>
<evidence type="ECO:0000259" key="12">
    <source>
        <dbReference type="PROSITE" id="PS50262"/>
    </source>
</evidence>
<dbReference type="Gene3D" id="1.20.1070.10">
    <property type="entry name" value="Rhodopsin 7-helix transmembrane proteins"/>
    <property type="match status" value="1"/>
</dbReference>
<comment type="similarity">
    <text evidence="2">Belongs to the G-protein coupled receptor 1 family.</text>
</comment>
<evidence type="ECO:0000256" key="1">
    <source>
        <dbReference type="ARBA" id="ARBA00004651"/>
    </source>
</evidence>